<sequence>MNKGIDAPLVPFLLCLGGLALIGLGLVPPIEVGMSLALQLAGGLYLIACGCVFIHTSLVGKEKIWDKVLNQNKIDSTAKCLDIGCGNGLVMFKLAKVALNGKVVGIDIWRSRDQSNNSKRKVETNIRQMNLDKRVEVLTADMREMPFDTDSFDVVASSLAIHNVKPAKEREKALREIARVLKDSGKLLLVDMERKDNEYISVLKSLGFSHFAVQYSGFNGWWGGPWAPTFVLVASR</sequence>
<dbReference type="KEGG" id="lbt:AYR52_08145"/>
<dbReference type="STRING" id="375175.AYR53_05845"/>
<dbReference type="OrthoDB" id="43862at2"/>
<dbReference type="AlphaFoldDB" id="A0A192H1V6"/>
<dbReference type="EMBL" id="CP014873">
    <property type="protein sequence ID" value="ANK62345.1"/>
    <property type="molecule type" value="Genomic_DNA"/>
</dbReference>
<reference evidence="1 2" key="1">
    <citation type="submission" date="2016-03" db="EMBL/GenBank/DDBJ databases">
        <title>Pediococcus and Lactobacillus from brewery environment - whole genome sequencing and assembly.</title>
        <authorList>
            <person name="Behr J."/>
            <person name="Geissler A.J."/>
            <person name="Vogel R.F."/>
        </authorList>
    </citation>
    <scope>NUCLEOTIDE SEQUENCE [LARGE SCALE GENOMIC DNA]</scope>
    <source>
        <strain evidence="1 2">TMW 1.1989</strain>
    </source>
</reference>
<accession>A0A192H1V6</accession>
<dbReference type="InterPro" id="IPR029063">
    <property type="entry name" value="SAM-dependent_MTases_sf"/>
</dbReference>
<dbReference type="SUPFAM" id="SSF53335">
    <property type="entry name" value="S-adenosyl-L-methionine-dependent methyltransferases"/>
    <property type="match status" value="1"/>
</dbReference>
<evidence type="ECO:0000313" key="1">
    <source>
        <dbReference type="EMBL" id="ANK62345.1"/>
    </source>
</evidence>
<evidence type="ECO:0000313" key="2">
    <source>
        <dbReference type="Proteomes" id="UP000078582"/>
    </source>
</evidence>
<proteinExistence type="predicted"/>
<protein>
    <submittedName>
        <fullName evidence="1">Uncharacterized protein</fullName>
    </submittedName>
</protein>
<dbReference type="Pfam" id="PF08241">
    <property type="entry name" value="Methyltransf_11"/>
    <property type="match status" value="1"/>
</dbReference>
<dbReference type="PANTHER" id="PTHR45277:SF1">
    <property type="entry name" value="EXPRESSED PROTEIN"/>
    <property type="match status" value="1"/>
</dbReference>
<dbReference type="RefSeq" id="WP_082918521.1">
    <property type="nucleotide sequence ID" value="NZ_CP014623.1"/>
</dbReference>
<gene>
    <name evidence="1" type="ORF">AYR53_05845</name>
</gene>
<keyword evidence="2" id="KW-1185">Reference proteome</keyword>
<dbReference type="GO" id="GO:0008757">
    <property type="term" value="F:S-adenosylmethionine-dependent methyltransferase activity"/>
    <property type="evidence" value="ECO:0007669"/>
    <property type="project" value="InterPro"/>
</dbReference>
<name>A0A192H1V6_9LACO</name>
<dbReference type="PANTHER" id="PTHR45277">
    <property type="entry name" value="EXPRESSED PROTEIN"/>
    <property type="match status" value="1"/>
</dbReference>
<organism evidence="1 2">
    <name type="scientific">Loigolactobacillus backii</name>
    <dbReference type="NCBI Taxonomy" id="375175"/>
    <lineage>
        <taxon>Bacteria</taxon>
        <taxon>Bacillati</taxon>
        <taxon>Bacillota</taxon>
        <taxon>Bacilli</taxon>
        <taxon>Lactobacillales</taxon>
        <taxon>Lactobacillaceae</taxon>
        <taxon>Loigolactobacillus</taxon>
    </lineage>
</organism>
<dbReference type="Gene3D" id="3.40.50.150">
    <property type="entry name" value="Vaccinia Virus protein VP39"/>
    <property type="match status" value="1"/>
</dbReference>
<dbReference type="Proteomes" id="UP000078582">
    <property type="component" value="Chromosome"/>
</dbReference>
<dbReference type="GeneID" id="42981771"/>
<dbReference type="InterPro" id="IPR013216">
    <property type="entry name" value="Methyltransf_11"/>
</dbReference>
<dbReference type="CDD" id="cd02440">
    <property type="entry name" value="AdoMet_MTases"/>
    <property type="match status" value="1"/>
</dbReference>